<dbReference type="PIRSF" id="PIRSF000770">
    <property type="entry name" value="RNA_pol_sigma-SigE/K"/>
    <property type="match status" value="1"/>
</dbReference>
<sequence length="284" mass="31871">MRQLIISQTVTNRTATLDKYLYELSKSELLNAEDEVALAKRIQQGDEAALERLVKANLRFVISVAKKYAPSGIGLEDMIEEGNLGLIKAARTFDPTRGFKFISYAVWWIRQAIMHYIADKNRIIRLPGNQIVGIAAYKKANELLEQQLEREPLPDELAAHMEQPLDKVTEYMKFAAYTFSLDKVMGDEDNSTLLDVLQDASTAAADSSLVNESLRTELSILVSRLPGRSGQVLKLHYGLDGTAPLSMEDIAVVMKLGKERVRQLHAKGIDTLKYKAPESLRDYL</sequence>
<dbReference type="Gene3D" id="1.10.10.10">
    <property type="entry name" value="Winged helix-like DNA-binding domain superfamily/Winged helix DNA-binding domain"/>
    <property type="match status" value="2"/>
</dbReference>
<feature type="domain" description="RNA polymerase sigma-70" evidence="7">
    <location>
        <begin position="246"/>
        <end position="272"/>
    </location>
</feature>
<evidence type="ECO:0000256" key="2">
    <source>
        <dbReference type="ARBA" id="ARBA00023082"/>
    </source>
</evidence>
<dbReference type="GO" id="GO:0006352">
    <property type="term" value="P:DNA-templated transcription initiation"/>
    <property type="evidence" value="ECO:0007669"/>
    <property type="project" value="InterPro"/>
</dbReference>
<dbReference type="GO" id="GO:0003677">
    <property type="term" value="F:DNA binding"/>
    <property type="evidence" value="ECO:0007669"/>
    <property type="project" value="UniProtKB-KW"/>
</dbReference>
<dbReference type="SUPFAM" id="SSF88659">
    <property type="entry name" value="Sigma3 and sigma4 domains of RNA polymerase sigma factors"/>
    <property type="match status" value="2"/>
</dbReference>
<evidence type="ECO:0000313" key="8">
    <source>
        <dbReference type="EMBL" id="SMC94595.1"/>
    </source>
</evidence>
<dbReference type="NCBIfam" id="TIGR02937">
    <property type="entry name" value="sigma70-ECF"/>
    <property type="match status" value="1"/>
</dbReference>
<reference evidence="9" key="1">
    <citation type="submission" date="2017-04" db="EMBL/GenBank/DDBJ databases">
        <authorList>
            <person name="Varghese N."/>
            <person name="Submissions S."/>
        </authorList>
    </citation>
    <scope>NUCLEOTIDE SEQUENCE [LARGE SCALE GENOMIC DNA]</scope>
    <source>
        <strain evidence="9">DSM 12126</strain>
    </source>
</reference>
<dbReference type="InterPro" id="IPR013324">
    <property type="entry name" value="RNA_pol_sigma_r3/r4-like"/>
</dbReference>
<dbReference type="InterPro" id="IPR000943">
    <property type="entry name" value="RNA_pol_sigma70"/>
</dbReference>
<proteinExistence type="inferred from homology"/>
<evidence type="ECO:0000256" key="3">
    <source>
        <dbReference type="ARBA" id="ARBA00023125"/>
    </source>
</evidence>
<keyword evidence="2 5" id="KW-0731">Sigma factor</keyword>
<evidence type="ECO:0000256" key="5">
    <source>
        <dbReference type="RuleBase" id="RU362124"/>
    </source>
</evidence>
<keyword evidence="1 5" id="KW-0805">Transcription regulation</keyword>
<evidence type="ECO:0000313" key="9">
    <source>
        <dbReference type="Proteomes" id="UP000192756"/>
    </source>
</evidence>
<dbReference type="Gene3D" id="1.10.601.10">
    <property type="entry name" value="RNA Polymerase Primary Sigma Factor"/>
    <property type="match status" value="1"/>
</dbReference>
<protein>
    <recommendedName>
        <fullName evidence="5">RNA polymerase sigma factor</fullName>
    </recommendedName>
</protein>
<dbReference type="Pfam" id="PF04545">
    <property type="entry name" value="Sigma70_r4"/>
    <property type="match status" value="1"/>
</dbReference>
<evidence type="ECO:0000259" key="7">
    <source>
        <dbReference type="PROSITE" id="PS00716"/>
    </source>
</evidence>
<dbReference type="GO" id="GO:0016987">
    <property type="term" value="F:sigma factor activity"/>
    <property type="evidence" value="ECO:0007669"/>
    <property type="project" value="UniProtKB-KW"/>
</dbReference>
<accession>A0A1W2DAW4</accession>
<gene>
    <name evidence="8" type="ORF">SAMN04488524_3560</name>
</gene>
<keyword evidence="4 5" id="KW-0804">Transcription</keyword>
<dbReference type="Proteomes" id="UP000192756">
    <property type="component" value="Unassembled WGS sequence"/>
</dbReference>
<dbReference type="Pfam" id="PF04542">
    <property type="entry name" value="Sigma70_r2"/>
    <property type="match status" value="1"/>
</dbReference>
<dbReference type="InterPro" id="IPR007624">
    <property type="entry name" value="RNA_pol_sigma70_r3"/>
</dbReference>
<name>A0A1W2DAW4_9SPHI</name>
<dbReference type="PROSITE" id="PS00715">
    <property type="entry name" value="SIGMA70_1"/>
    <property type="match status" value="1"/>
</dbReference>
<evidence type="ECO:0000256" key="1">
    <source>
        <dbReference type="ARBA" id="ARBA00023015"/>
    </source>
</evidence>
<dbReference type="PROSITE" id="PS00716">
    <property type="entry name" value="SIGMA70_2"/>
    <property type="match status" value="1"/>
</dbReference>
<dbReference type="InterPro" id="IPR007630">
    <property type="entry name" value="RNA_pol_sigma70_r4"/>
</dbReference>
<dbReference type="Pfam" id="PF04539">
    <property type="entry name" value="Sigma70_r3"/>
    <property type="match status" value="1"/>
</dbReference>
<dbReference type="RefSeq" id="WP_084240359.1">
    <property type="nucleotide sequence ID" value="NZ_FWXT01000003.1"/>
</dbReference>
<dbReference type="InterPro" id="IPR009042">
    <property type="entry name" value="RNA_pol_sigma70_r1_2"/>
</dbReference>
<dbReference type="InterPro" id="IPR014284">
    <property type="entry name" value="RNA_pol_sigma-70_dom"/>
</dbReference>
<dbReference type="InterPro" id="IPR007627">
    <property type="entry name" value="RNA_pol_sigma70_r2"/>
</dbReference>
<dbReference type="OrthoDB" id="9809557at2"/>
<dbReference type="Pfam" id="PF00140">
    <property type="entry name" value="Sigma70_r1_2"/>
    <property type="match status" value="1"/>
</dbReference>
<dbReference type="PANTHER" id="PTHR30603:SF47">
    <property type="entry name" value="RNA POLYMERASE SIGMA FACTOR SIGD, CHLOROPLASTIC"/>
    <property type="match status" value="1"/>
</dbReference>
<feature type="domain" description="RNA polymerase sigma-70" evidence="6">
    <location>
        <begin position="77"/>
        <end position="90"/>
    </location>
</feature>
<keyword evidence="9" id="KW-1185">Reference proteome</keyword>
<organism evidence="8 9">
    <name type="scientific">Pedobacter africanus</name>
    <dbReference type="NCBI Taxonomy" id="151894"/>
    <lineage>
        <taxon>Bacteria</taxon>
        <taxon>Pseudomonadati</taxon>
        <taxon>Bacteroidota</taxon>
        <taxon>Sphingobacteriia</taxon>
        <taxon>Sphingobacteriales</taxon>
        <taxon>Sphingobacteriaceae</taxon>
        <taxon>Pedobacter</taxon>
    </lineage>
</organism>
<dbReference type="InterPro" id="IPR036388">
    <property type="entry name" value="WH-like_DNA-bd_sf"/>
</dbReference>
<dbReference type="EMBL" id="FWXT01000003">
    <property type="protein sequence ID" value="SMC94595.1"/>
    <property type="molecule type" value="Genomic_DNA"/>
</dbReference>
<comment type="similarity">
    <text evidence="5">Belongs to the sigma-70 factor family.</text>
</comment>
<keyword evidence="3 5" id="KW-0238">DNA-binding</keyword>
<dbReference type="PRINTS" id="PR00046">
    <property type="entry name" value="SIGMA70FCT"/>
</dbReference>
<dbReference type="InterPro" id="IPR050239">
    <property type="entry name" value="Sigma-70_RNA_pol_init_factors"/>
</dbReference>
<dbReference type="AlphaFoldDB" id="A0A1W2DAW4"/>
<evidence type="ECO:0000256" key="4">
    <source>
        <dbReference type="ARBA" id="ARBA00023163"/>
    </source>
</evidence>
<dbReference type="InterPro" id="IPR013325">
    <property type="entry name" value="RNA_pol_sigma_r2"/>
</dbReference>
<dbReference type="PANTHER" id="PTHR30603">
    <property type="entry name" value="RNA POLYMERASE SIGMA FACTOR RPO"/>
    <property type="match status" value="1"/>
</dbReference>
<evidence type="ECO:0000259" key="6">
    <source>
        <dbReference type="PROSITE" id="PS00715"/>
    </source>
</evidence>
<dbReference type="SUPFAM" id="SSF88946">
    <property type="entry name" value="Sigma2 domain of RNA polymerase sigma factors"/>
    <property type="match status" value="1"/>
</dbReference>
<comment type="function">
    <text evidence="5">Sigma factors are initiation factors that promote the attachment of RNA polymerase to specific initiation sites and are then released.</text>
</comment>
<dbReference type="STRING" id="151894.SAMN04488524_3560"/>